<dbReference type="GO" id="GO:0043165">
    <property type="term" value="P:Gram-negative-bacterium-type cell outer membrane assembly"/>
    <property type="evidence" value="ECO:0007669"/>
    <property type="project" value="InterPro"/>
</dbReference>
<protein>
    <recommendedName>
        <fullName evidence="3">Lipopolysaccharide-assembly</fullName>
    </recommendedName>
</protein>
<keyword evidence="1" id="KW-0472">Membrane</keyword>
<name>A0A0F9HVB8_9ZZZZ</name>
<gene>
    <name evidence="2" type="ORF">LCGC14_1659270</name>
</gene>
<evidence type="ECO:0008006" key="3">
    <source>
        <dbReference type="Google" id="ProtNLM"/>
    </source>
</evidence>
<dbReference type="EMBL" id="LAZR01014073">
    <property type="protein sequence ID" value="KKM19077.1"/>
    <property type="molecule type" value="Genomic_DNA"/>
</dbReference>
<keyword evidence="1" id="KW-1133">Transmembrane helix</keyword>
<evidence type="ECO:0000256" key="1">
    <source>
        <dbReference type="SAM" id="Phobius"/>
    </source>
</evidence>
<dbReference type="AlphaFoldDB" id="A0A0F9HVB8"/>
<dbReference type="Pfam" id="PF04390">
    <property type="entry name" value="LptE"/>
    <property type="match status" value="1"/>
</dbReference>
<keyword evidence="1" id="KW-0812">Transmembrane</keyword>
<dbReference type="InterPro" id="IPR007485">
    <property type="entry name" value="LPS_assembly_LptE"/>
</dbReference>
<sequence>MQKKVVRQKGWLILFSLLMVLLGGCSYQWLAFPSGTRIAIPFFVNETFQFGLEETLTKSIREEFILDGRLEITEEEEADLILQGKITHYFNEPLSEAAIAVEEYRVRMDILVSLISVKDGKTIWEESLGAITSYSSMEMIQTEDEAVRETGKKIGQELIELVDSIVEG</sequence>
<accession>A0A0F9HVB8</accession>
<dbReference type="GO" id="GO:0019867">
    <property type="term" value="C:outer membrane"/>
    <property type="evidence" value="ECO:0007669"/>
    <property type="project" value="InterPro"/>
</dbReference>
<reference evidence="2" key="1">
    <citation type="journal article" date="2015" name="Nature">
        <title>Complex archaea that bridge the gap between prokaryotes and eukaryotes.</title>
        <authorList>
            <person name="Spang A."/>
            <person name="Saw J.H."/>
            <person name="Jorgensen S.L."/>
            <person name="Zaremba-Niedzwiedzka K."/>
            <person name="Martijn J."/>
            <person name="Lind A.E."/>
            <person name="van Eijk R."/>
            <person name="Schleper C."/>
            <person name="Guy L."/>
            <person name="Ettema T.J."/>
        </authorList>
    </citation>
    <scope>NUCLEOTIDE SEQUENCE</scope>
</reference>
<proteinExistence type="predicted"/>
<evidence type="ECO:0000313" key="2">
    <source>
        <dbReference type="EMBL" id="KKM19077.1"/>
    </source>
</evidence>
<dbReference type="PROSITE" id="PS51257">
    <property type="entry name" value="PROKAR_LIPOPROTEIN"/>
    <property type="match status" value="1"/>
</dbReference>
<organism evidence="2">
    <name type="scientific">marine sediment metagenome</name>
    <dbReference type="NCBI Taxonomy" id="412755"/>
    <lineage>
        <taxon>unclassified sequences</taxon>
        <taxon>metagenomes</taxon>
        <taxon>ecological metagenomes</taxon>
    </lineage>
</organism>
<comment type="caution">
    <text evidence="2">The sequence shown here is derived from an EMBL/GenBank/DDBJ whole genome shotgun (WGS) entry which is preliminary data.</text>
</comment>
<feature type="transmembrane region" description="Helical" evidence="1">
    <location>
        <begin position="12"/>
        <end position="30"/>
    </location>
</feature>